<evidence type="ECO:0000313" key="9">
    <source>
        <dbReference type="EMBL" id="MFC3927660.1"/>
    </source>
</evidence>
<proteinExistence type="inferred from homology"/>
<evidence type="ECO:0000256" key="5">
    <source>
        <dbReference type="ARBA" id="ARBA00022857"/>
    </source>
</evidence>
<dbReference type="SUPFAM" id="SSF55469">
    <property type="entry name" value="FMN-dependent nitroreductase-like"/>
    <property type="match status" value="1"/>
</dbReference>
<keyword evidence="3" id="KW-0285">Flavoprotein</keyword>
<keyword evidence="7" id="KW-0520">NAD</keyword>
<evidence type="ECO:0000259" key="8">
    <source>
        <dbReference type="Pfam" id="PF00881"/>
    </source>
</evidence>
<evidence type="ECO:0000256" key="2">
    <source>
        <dbReference type="ARBA" id="ARBA00007118"/>
    </source>
</evidence>
<dbReference type="InterPro" id="IPR029479">
    <property type="entry name" value="Nitroreductase"/>
</dbReference>
<dbReference type="RefSeq" id="WP_380425497.1">
    <property type="nucleotide sequence ID" value="NZ_JBHRZV010000025.1"/>
</dbReference>
<dbReference type="Gene3D" id="3.40.109.10">
    <property type="entry name" value="NADH Oxidase"/>
    <property type="match status" value="1"/>
</dbReference>
<dbReference type="InterPro" id="IPR033878">
    <property type="entry name" value="NfsB-like"/>
</dbReference>
<evidence type="ECO:0000256" key="7">
    <source>
        <dbReference type="ARBA" id="ARBA00023027"/>
    </source>
</evidence>
<keyword evidence="5" id="KW-0521">NADP</keyword>
<evidence type="ECO:0000256" key="1">
    <source>
        <dbReference type="ARBA" id="ARBA00001917"/>
    </source>
</evidence>
<dbReference type="PANTHER" id="PTHR23026">
    <property type="entry name" value="NADPH NITROREDUCTASE"/>
    <property type="match status" value="1"/>
</dbReference>
<comment type="cofactor">
    <cofactor evidence="1">
        <name>FMN</name>
        <dbReference type="ChEBI" id="CHEBI:58210"/>
    </cofactor>
</comment>
<dbReference type="Proteomes" id="UP001595807">
    <property type="component" value="Unassembled WGS sequence"/>
</dbReference>
<dbReference type="PANTHER" id="PTHR23026:SF125">
    <property type="entry name" value="OXYGEN-INSENSITIVE NAD(P)H NITROREDUCTASE"/>
    <property type="match status" value="1"/>
</dbReference>
<protein>
    <submittedName>
        <fullName evidence="9">NAD(P)H-dependent oxidoreductase</fullName>
    </submittedName>
</protein>
<keyword evidence="4" id="KW-0288">FMN</keyword>
<dbReference type="CDD" id="cd02149">
    <property type="entry name" value="NfsB-like"/>
    <property type="match status" value="1"/>
</dbReference>
<keyword evidence="6" id="KW-0560">Oxidoreductase</keyword>
<dbReference type="InterPro" id="IPR000415">
    <property type="entry name" value="Nitroreductase-like"/>
</dbReference>
<dbReference type="Pfam" id="PF00881">
    <property type="entry name" value="Nitroreductase"/>
    <property type="match status" value="1"/>
</dbReference>
<keyword evidence="10" id="KW-1185">Reference proteome</keyword>
<accession>A0ABV8CUJ8</accession>
<sequence length="224" mass="25562">MTNESVKQQVREAFDRRVAVRVYNDQTIPREDVEFILDTAWLSPSSVGLEGWRFLVLDREKIAELKSAIKDVAWGAQPQLDTASHFVILLAEKNARYDSQAIRESLIRRGLGEGEALTSRIDLYKSFQVRDMQMADEPRALWDWTAKQTYIALGNMMTTASLLGIDSCPIEGFEQTVVNQKLADLGWINPDKEAVATLLSLGYRLKDPKHPRSRKPRQEVVEWV</sequence>
<evidence type="ECO:0000256" key="6">
    <source>
        <dbReference type="ARBA" id="ARBA00023002"/>
    </source>
</evidence>
<name>A0ABV8CUJ8_9STRE</name>
<comment type="caution">
    <text evidence="9">The sequence shown here is derived from an EMBL/GenBank/DDBJ whole genome shotgun (WGS) entry which is preliminary data.</text>
</comment>
<evidence type="ECO:0000313" key="10">
    <source>
        <dbReference type="Proteomes" id="UP001595807"/>
    </source>
</evidence>
<gene>
    <name evidence="9" type="ORF">ACFORF_03345</name>
</gene>
<dbReference type="InterPro" id="IPR050627">
    <property type="entry name" value="Nitroreductase/BluB"/>
</dbReference>
<organism evidence="9 10">
    <name type="scientific">Streptococcus caprae</name>
    <dbReference type="NCBI Taxonomy" id="1640501"/>
    <lineage>
        <taxon>Bacteria</taxon>
        <taxon>Bacillati</taxon>
        <taxon>Bacillota</taxon>
        <taxon>Bacilli</taxon>
        <taxon>Lactobacillales</taxon>
        <taxon>Streptococcaceae</taxon>
        <taxon>Streptococcus</taxon>
    </lineage>
</organism>
<reference evidence="10" key="1">
    <citation type="journal article" date="2019" name="Int. J. Syst. Evol. Microbiol.">
        <title>The Global Catalogue of Microorganisms (GCM) 10K type strain sequencing project: providing services to taxonomists for standard genome sequencing and annotation.</title>
        <authorList>
            <consortium name="The Broad Institute Genomics Platform"/>
            <consortium name="The Broad Institute Genome Sequencing Center for Infectious Disease"/>
            <person name="Wu L."/>
            <person name="Ma J."/>
        </authorList>
    </citation>
    <scope>NUCLEOTIDE SEQUENCE [LARGE SCALE GENOMIC DNA]</scope>
    <source>
        <strain evidence="10">CCUG 67170</strain>
    </source>
</reference>
<evidence type="ECO:0000256" key="4">
    <source>
        <dbReference type="ARBA" id="ARBA00022643"/>
    </source>
</evidence>
<feature type="domain" description="Nitroreductase" evidence="8">
    <location>
        <begin position="16"/>
        <end position="182"/>
    </location>
</feature>
<evidence type="ECO:0000256" key="3">
    <source>
        <dbReference type="ARBA" id="ARBA00022630"/>
    </source>
</evidence>
<dbReference type="EMBL" id="JBHRZV010000025">
    <property type="protein sequence ID" value="MFC3927660.1"/>
    <property type="molecule type" value="Genomic_DNA"/>
</dbReference>
<comment type="similarity">
    <text evidence="2">Belongs to the nitroreductase family.</text>
</comment>